<dbReference type="RefSeq" id="XP_018060613.1">
    <property type="nucleotide sequence ID" value="XM_018216567.1"/>
</dbReference>
<accession>A0A132B1J8</accession>
<dbReference type="Proteomes" id="UP000070700">
    <property type="component" value="Unassembled WGS sequence"/>
</dbReference>
<name>A0A132B1J8_MOLSC</name>
<dbReference type="EMBL" id="KQ947449">
    <property type="protein sequence ID" value="KUJ06258.1"/>
    <property type="molecule type" value="Genomic_DNA"/>
</dbReference>
<proteinExistence type="predicted"/>
<evidence type="ECO:0000256" key="1">
    <source>
        <dbReference type="SAM" id="MobiDB-lite"/>
    </source>
</evidence>
<feature type="region of interest" description="Disordered" evidence="1">
    <location>
        <begin position="1"/>
        <end position="29"/>
    </location>
</feature>
<dbReference type="OrthoDB" id="4749037at2759"/>
<keyword evidence="3" id="KW-1185">Reference proteome</keyword>
<protein>
    <submittedName>
        <fullName evidence="2">Uncharacterized protein</fullName>
    </submittedName>
</protein>
<dbReference type="AlphaFoldDB" id="A0A132B1J8"/>
<dbReference type="GeneID" id="28826293"/>
<reference evidence="2 3" key="1">
    <citation type="submission" date="2015-10" db="EMBL/GenBank/DDBJ databases">
        <title>Full genome of DAOMC 229536 Phialocephala scopiformis, a fungal endophyte of spruce producing the potent anti-insectan compound rugulosin.</title>
        <authorList>
            <consortium name="DOE Joint Genome Institute"/>
            <person name="Walker A.K."/>
            <person name="Frasz S.L."/>
            <person name="Seifert K.A."/>
            <person name="Miller J.D."/>
            <person name="Mondo S.J."/>
            <person name="Labutti K."/>
            <person name="Lipzen A."/>
            <person name="Dockter R."/>
            <person name="Kennedy M."/>
            <person name="Grigoriev I.V."/>
            <person name="Spatafora J.W."/>
        </authorList>
    </citation>
    <scope>NUCLEOTIDE SEQUENCE [LARGE SCALE GENOMIC DNA]</scope>
    <source>
        <strain evidence="2 3">CBS 120377</strain>
    </source>
</reference>
<feature type="compositionally biased region" description="Low complexity" evidence="1">
    <location>
        <begin position="358"/>
        <end position="369"/>
    </location>
</feature>
<dbReference type="InParanoid" id="A0A132B1J8"/>
<evidence type="ECO:0000313" key="3">
    <source>
        <dbReference type="Proteomes" id="UP000070700"/>
    </source>
</evidence>
<organism evidence="2 3">
    <name type="scientific">Mollisia scopiformis</name>
    <name type="common">Conifer needle endophyte fungus</name>
    <name type="synonym">Phialocephala scopiformis</name>
    <dbReference type="NCBI Taxonomy" id="149040"/>
    <lineage>
        <taxon>Eukaryota</taxon>
        <taxon>Fungi</taxon>
        <taxon>Dikarya</taxon>
        <taxon>Ascomycota</taxon>
        <taxon>Pezizomycotina</taxon>
        <taxon>Leotiomycetes</taxon>
        <taxon>Helotiales</taxon>
        <taxon>Mollisiaceae</taxon>
        <taxon>Mollisia</taxon>
    </lineage>
</organism>
<feature type="region of interest" description="Disordered" evidence="1">
    <location>
        <begin position="335"/>
        <end position="376"/>
    </location>
</feature>
<evidence type="ECO:0000313" key="2">
    <source>
        <dbReference type="EMBL" id="KUJ06258.1"/>
    </source>
</evidence>
<gene>
    <name evidence="2" type="ORF">LY89DRAFT_692593</name>
</gene>
<sequence length="376" mass="42508">MGHNPKFVGPVRQPPIHKSGPQELLDPEPREVAPTMKTQGCLDGEKCASTIQWDKYNFNAGTCESNGPIYPADQARVDFVKMIDEGAQLEYCSVCEKTHICPGPPITLPDRDTCGAFLPRWFPKGRFPKPWATYLELMSDITTMEAFKNDPKAVWDKYFHKADDKWESIGREDGGWWKCRVGSDASWAELECTLCHRARYNAAWEQEQRKQRRDVLERLKKLKAWKAKHEKECADRDKAVALAMIRDGPPPMALLTPLPAEPVPPLKIPYDSDDGEGDWTMGPYAGQIVWKAKPYNSKPVIVEKSGGSESQDFKADELTRSISALDLHQIAVEHHEETPVQTFNESGGEVKRGRSLTRKSFSSTSSTRSPNKLFFR</sequence>
<dbReference type="KEGG" id="psco:LY89DRAFT_692593"/>